<dbReference type="SUPFAM" id="SSF53067">
    <property type="entry name" value="Actin-like ATPase domain"/>
    <property type="match status" value="1"/>
</dbReference>
<organism evidence="1 2">
    <name type="scientific">Mytilus edulis</name>
    <name type="common">Blue mussel</name>
    <dbReference type="NCBI Taxonomy" id="6550"/>
    <lineage>
        <taxon>Eukaryota</taxon>
        <taxon>Metazoa</taxon>
        <taxon>Spiralia</taxon>
        <taxon>Lophotrochozoa</taxon>
        <taxon>Mollusca</taxon>
        <taxon>Bivalvia</taxon>
        <taxon>Autobranchia</taxon>
        <taxon>Pteriomorphia</taxon>
        <taxon>Mytilida</taxon>
        <taxon>Mytiloidea</taxon>
        <taxon>Mytilidae</taxon>
        <taxon>Mytilinae</taxon>
        <taxon>Mytilus</taxon>
    </lineage>
</organism>
<protein>
    <submittedName>
        <fullName evidence="1">Uncharacterized protein</fullName>
    </submittedName>
</protein>
<proteinExistence type="predicted"/>
<dbReference type="EMBL" id="CAJPWZ010000329">
    <property type="protein sequence ID" value="CAG2190447.1"/>
    <property type="molecule type" value="Genomic_DNA"/>
</dbReference>
<accession>A0A8S3Q514</accession>
<dbReference type="AlphaFoldDB" id="A0A8S3Q514"/>
<evidence type="ECO:0000313" key="2">
    <source>
        <dbReference type="Proteomes" id="UP000683360"/>
    </source>
</evidence>
<dbReference type="PANTHER" id="PTHR14187:SF5">
    <property type="entry name" value="HEAT SHOCK 70 KDA PROTEIN 12A"/>
    <property type="match status" value="1"/>
</dbReference>
<dbReference type="Gene3D" id="3.40.50.300">
    <property type="entry name" value="P-loop containing nucleotide triphosphate hydrolases"/>
    <property type="match status" value="1"/>
</dbReference>
<evidence type="ECO:0000313" key="1">
    <source>
        <dbReference type="EMBL" id="CAG2190447.1"/>
    </source>
</evidence>
<dbReference type="SUPFAM" id="SSF52540">
    <property type="entry name" value="P-loop containing nucleoside triphosphate hydrolases"/>
    <property type="match status" value="1"/>
</dbReference>
<sequence length="629" mass="71854">MEYLRLEENDDYIDLFREFQTKKHSIRSYQQNKVVINLPVSLIELVRQKHRRFERAIEQSPYKETVMFSKLKLHISPDTFRGLFEPSIRAIIKHFAEMQKNPKVEDINILGLVGGFVECELVHNAVSSYFGNSKSILVPEDARTAVMKGAVLYAFQPKAKTDLLLSKISKMHGNDFKDLISKGDFASYENRVYLAGACNIGKSSLASILIGEVVPTKWHSTDGLVIHFGRNGIHLEDKKMIPLGQSDTNILKKLLLGNPNVEAMTTDNSKLNLPTNIQNRIQEDSQIETASNLPSKYFEHDEKAIEKLSTAPDLTITTENPTKKQDLQAVELKVEQHSNLQIPHVTNQTHTSIQSDVLQEIRHGKYKIRVAPSDLVDFGGQRSFDMTHQLFIQHKGTFVLMFDGRYGLHSPLKEYPQGDITAKDILVHWVDSILIYCGEGDDKMPMILFAATHSDRLLLDQITAEKRNFTSELTTLFQNHSRKKHIIFDRIFFINATNSEDPEIELLKDALVDIAFQQPTWGQRMPMAWVPLELQISEMRTKGINLVTKETIQELNLSNPDFMLNEFRLDEFLKLQHSLGKIMYFDQPTLQDFVIIQPSAMVNILRSFVTDKIFLAGGPRTQKNFRGNG</sequence>
<dbReference type="OrthoDB" id="5962960at2759"/>
<dbReference type="InterPro" id="IPR027417">
    <property type="entry name" value="P-loop_NTPase"/>
</dbReference>
<dbReference type="PANTHER" id="PTHR14187">
    <property type="entry name" value="ALPHA KINASE/ELONGATION FACTOR 2 KINASE"/>
    <property type="match status" value="1"/>
</dbReference>
<name>A0A8S3Q514_MYTED</name>
<dbReference type="Proteomes" id="UP000683360">
    <property type="component" value="Unassembled WGS sequence"/>
</dbReference>
<dbReference type="InterPro" id="IPR043129">
    <property type="entry name" value="ATPase_NBD"/>
</dbReference>
<reference evidence="1" key="1">
    <citation type="submission" date="2021-03" db="EMBL/GenBank/DDBJ databases">
        <authorList>
            <person name="Bekaert M."/>
        </authorList>
    </citation>
    <scope>NUCLEOTIDE SEQUENCE</scope>
</reference>
<keyword evidence="2" id="KW-1185">Reference proteome</keyword>
<gene>
    <name evidence="1" type="ORF">MEDL_5725</name>
</gene>
<comment type="caution">
    <text evidence="1">The sequence shown here is derived from an EMBL/GenBank/DDBJ whole genome shotgun (WGS) entry which is preliminary data.</text>
</comment>